<proteinExistence type="predicted"/>
<dbReference type="Proteomes" id="UP001652660">
    <property type="component" value="Chromosome 1e"/>
</dbReference>
<dbReference type="OrthoDB" id="1921976at2759"/>
<dbReference type="PANTHER" id="PTHR33052">
    <property type="entry name" value="DUF4228 DOMAIN PROTEIN-RELATED"/>
    <property type="match status" value="1"/>
</dbReference>
<gene>
    <name evidence="3" type="primary">LOC113718597</name>
</gene>
<reference evidence="3" key="2">
    <citation type="submission" date="2025-08" db="UniProtKB">
        <authorList>
            <consortium name="RefSeq"/>
        </authorList>
    </citation>
    <scope>IDENTIFICATION</scope>
    <source>
        <tissue evidence="3">Leaves</tissue>
    </source>
</reference>
<sequence>MGNAIPNRLPEAAAKVILPDGTIQYYDKPLTVAELMLEYPQQVVIEYHHQQQQHMIMKKPALLPADKKLEMNKVYLMLPMRRGKPAAAILSSQEARLLLLKANSILKSNSFISSTTGFLPLFARICAAGSGSELHDLQCSPPEGKKKPILSSGMDHRHHPNNNDNANNSCGRQTEEVANCKPDYFGDVLMDGRPVFLSRQMSGKGGWKPSLDTITEKTVQTKLRHWLF</sequence>
<reference evidence="2" key="1">
    <citation type="journal article" date="2025" name="Foods">
        <title>Unveiling the Microbial Signatures of Arabica Coffee Cherries: Insights into Ripeness Specific Diversity, Functional Traits, and Implications for Quality and Safety.</title>
        <authorList>
            <consortium name="RefSeq"/>
            <person name="Tenea G.N."/>
            <person name="Cifuentes V."/>
            <person name="Reyes P."/>
            <person name="Cevallos-Vallejos M."/>
        </authorList>
    </citation>
    <scope>NUCLEOTIDE SEQUENCE [LARGE SCALE GENOMIC DNA]</scope>
</reference>
<name>A0A6P6V9M2_COFAR</name>
<feature type="region of interest" description="Disordered" evidence="1">
    <location>
        <begin position="137"/>
        <end position="171"/>
    </location>
</feature>
<dbReference type="GeneID" id="113718597"/>
<dbReference type="InterPro" id="IPR025322">
    <property type="entry name" value="PADRE_dom"/>
</dbReference>
<keyword evidence="2" id="KW-1185">Reference proteome</keyword>
<evidence type="ECO:0000256" key="1">
    <source>
        <dbReference type="SAM" id="MobiDB-lite"/>
    </source>
</evidence>
<evidence type="ECO:0000313" key="2">
    <source>
        <dbReference type="Proteomes" id="UP001652660"/>
    </source>
</evidence>
<dbReference type="Pfam" id="PF14009">
    <property type="entry name" value="PADRE"/>
    <property type="match status" value="1"/>
</dbReference>
<protein>
    <submittedName>
        <fullName evidence="3">Uncharacterized protein</fullName>
    </submittedName>
</protein>
<organism evidence="2 3">
    <name type="scientific">Coffea arabica</name>
    <name type="common">Arabian coffee</name>
    <dbReference type="NCBI Taxonomy" id="13443"/>
    <lineage>
        <taxon>Eukaryota</taxon>
        <taxon>Viridiplantae</taxon>
        <taxon>Streptophyta</taxon>
        <taxon>Embryophyta</taxon>
        <taxon>Tracheophyta</taxon>
        <taxon>Spermatophyta</taxon>
        <taxon>Magnoliopsida</taxon>
        <taxon>eudicotyledons</taxon>
        <taxon>Gunneridae</taxon>
        <taxon>Pentapetalae</taxon>
        <taxon>asterids</taxon>
        <taxon>lamiids</taxon>
        <taxon>Gentianales</taxon>
        <taxon>Rubiaceae</taxon>
        <taxon>Ixoroideae</taxon>
        <taxon>Gardenieae complex</taxon>
        <taxon>Bertiereae - Coffeeae clade</taxon>
        <taxon>Coffeeae</taxon>
        <taxon>Coffea</taxon>
    </lineage>
</organism>
<evidence type="ECO:0000313" key="3">
    <source>
        <dbReference type="RefSeq" id="XP_027099295.1"/>
    </source>
</evidence>
<dbReference type="RefSeq" id="XP_027099295.1">
    <property type="nucleotide sequence ID" value="XM_027243494.2"/>
</dbReference>
<dbReference type="AlphaFoldDB" id="A0A6P6V9M2"/>
<accession>A0A6P6V9M2</accession>